<dbReference type="EMBL" id="JANPWB010000012">
    <property type="protein sequence ID" value="KAJ1112771.1"/>
    <property type="molecule type" value="Genomic_DNA"/>
</dbReference>
<comment type="caution">
    <text evidence="1">The sequence shown here is derived from an EMBL/GenBank/DDBJ whole genome shotgun (WGS) entry which is preliminary data.</text>
</comment>
<dbReference type="AlphaFoldDB" id="A0AAV7N9V2"/>
<sequence length="144" mass="15534">MHQHGDTAQAGAGPQFPCVSEAPRRMRFTAGQGRTPHLFSGITAAVWVRLFGAPISSVRALPAALISALQQQPLQAGQVVFRRDTSSSPLPSFIVQDGHAACQMQFYCLLRLGEAAVKFPGVSRQQLSELWGLIRPVSLVLQQG</sequence>
<protein>
    <submittedName>
        <fullName evidence="1">Uncharacterized protein</fullName>
    </submittedName>
</protein>
<name>A0AAV7N9V2_PLEWA</name>
<evidence type="ECO:0000313" key="1">
    <source>
        <dbReference type="EMBL" id="KAJ1112771.1"/>
    </source>
</evidence>
<accession>A0AAV7N9V2</accession>
<gene>
    <name evidence="1" type="ORF">NDU88_001032</name>
</gene>
<evidence type="ECO:0000313" key="2">
    <source>
        <dbReference type="Proteomes" id="UP001066276"/>
    </source>
</evidence>
<organism evidence="1 2">
    <name type="scientific">Pleurodeles waltl</name>
    <name type="common">Iberian ribbed newt</name>
    <dbReference type="NCBI Taxonomy" id="8319"/>
    <lineage>
        <taxon>Eukaryota</taxon>
        <taxon>Metazoa</taxon>
        <taxon>Chordata</taxon>
        <taxon>Craniata</taxon>
        <taxon>Vertebrata</taxon>
        <taxon>Euteleostomi</taxon>
        <taxon>Amphibia</taxon>
        <taxon>Batrachia</taxon>
        <taxon>Caudata</taxon>
        <taxon>Salamandroidea</taxon>
        <taxon>Salamandridae</taxon>
        <taxon>Pleurodelinae</taxon>
        <taxon>Pleurodeles</taxon>
    </lineage>
</organism>
<dbReference type="Proteomes" id="UP001066276">
    <property type="component" value="Chromosome 8"/>
</dbReference>
<keyword evidence="2" id="KW-1185">Reference proteome</keyword>
<proteinExistence type="predicted"/>
<reference evidence="1" key="1">
    <citation type="journal article" date="2022" name="bioRxiv">
        <title>Sequencing and chromosome-scale assembly of the giantPleurodeles waltlgenome.</title>
        <authorList>
            <person name="Brown T."/>
            <person name="Elewa A."/>
            <person name="Iarovenko S."/>
            <person name="Subramanian E."/>
            <person name="Araus A.J."/>
            <person name="Petzold A."/>
            <person name="Susuki M."/>
            <person name="Suzuki K.-i.T."/>
            <person name="Hayashi T."/>
            <person name="Toyoda A."/>
            <person name="Oliveira C."/>
            <person name="Osipova E."/>
            <person name="Leigh N.D."/>
            <person name="Simon A."/>
            <person name="Yun M.H."/>
        </authorList>
    </citation>
    <scope>NUCLEOTIDE SEQUENCE</scope>
    <source>
        <strain evidence="1">20211129_DDA</strain>
        <tissue evidence="1">Liver</tissue>
    </source>
</reference>